<evidence type="ECO:0000313" key="6">
    <source>
        <dbReference type="EMBL" id="GGZ55271.1"/>
    </source>
</evidence>
<dbReference type="GO" id="GO:0052621">
    <property type="term" value="F:diguanylate cyclase activity"/>
    <property type="evidence" value="ECO:0007669"/>
    <property type="project" value="UniProtKB-EC"/>
</dbReference>
<dbReference type="SUPFAM" id="SSF55073">
    <property type="entry name" value="Nucleotide cyclase"/>
    <property type="match status" value="1"/>
</dbReference>
<dbReference type="FunFam" id="3.30.70.270:FF:000001">
    <property type="entry name" value="Diguanylate cyclase domain protein"/>
    <property type="match status" value="1"/>
</dbReference>
<dbReference type="InterPro" id="IPR029787">
    <property type="entry name" value="Nucleotide_cyclase"/>
</dbReference>
<dbReference type="InterPro" id="IPR000160">
    <property type="entry name" value="GGDEF_dom"/>
</dbReference>
<dbReference type="CDD" id="cd01949">
    <property type="entry name" value="GGDEF"/>
    <property type="match status" value="1"/>
</dbReference>
<comment type="cofactor">
    <cofactor evidence="1">
        <name>Mg(2+)</name>
        <dbReference type="ChEBI" id="CHEBI:18420"/>
    </cofactor>
</comment>
<evidence type="ECO:0000259" key="5">
    <source>
        <dbReference type="PROSITE" id="PS50887"/>
    </source>
</evidence>
<dbReference type="RefSeq" id="WP_191865570.1">
    <property type="nucleotide sequence ID" value="NZ_BMZC01000003.1"/>
</dbReference>
<evidence type="ECO:0000256" key="3">
    <source>
        <dbReference type="ARBA" id="ARBA00034247"/>
    </source>
</evidence>
<reference evidence="6" key="2">
    <citation type="submission" date="2020-09" db="EMBL/GenBank/DDBJ databases">
        <authorList>
            <person name="Sun Q."/>
            <person name="Kim S."/>
        </authorList>
    </citation>
    <scope>NUCLEOTIDE SEQUENCE</scope>
    <source>
        <strain evidence="6">KCTC 32337</strain>
    </source>
</reference>
<protein>
    <recommendedName>
        <fullName evidence="2">diguanylate cyclase</fullName>
        <ecNumber evidence="2">2.7.7.65</ecNumber>
    </recommendedName>
</protein>
<evidence type="ECO:0000313" key="7">
    <source>
        <dbReference type="Proteomes" id="UP000622604"/>
    </source>
</evidence>
<feature type="transmembrane region" description="Helical" evidence="4">
    <location>
        <begin position="20"/>
        <end position="40"/>
    </location>
</feature>
<dbReference type="EMBL" id="BMZC01000003">
    <property type="protein sequence ID" value="GGZ55271.1"/>
    <property type="molecule type" value="Genomic_DNA"/>
</dbReference>
<keyword evidence="4" id="KW-0812">Transmembrane</keyword>
<dbReference type="InterPro" id="IPR050469">
    <property type="entry name" value="Diguanylate_Cyclase"/>
</dbReference>
<reference evidence="6" key="1">
    <citation type="journal article" date="2014" name="Int. J. Syst. Evol. Microbiol.">
        <title>Complete genome sequence of Corynebacterium casei LMG S-19264T (=DSM 44701T), isolated from a smear-ripened cheese.</title>
        <authorList>
            <consortium name="US DOE Joint Genome Institute (JGI-PGF)"/>
            <person name="Walter F."/>
            <person name="Albersmeier A."/>
            <person name="Kalinowski J."/>
            <person name="Ruckert C."/>
        </authorList>
    </citation>
    <scope>NUCLEOTIDE SEQUENCE</scope>
    <source>
        <strain evidence="6">KCTC 32337</strain>
    </source>
</reference>
<evidence type="ECO:0000256" key="2">
    <source>
        <dbReference type="ARBA" id="ARBA00012528"/>
    </source>
</evidence>
<dbReference type="Pfam" id="PF00990">
    <property type="entry name" value="GGDEF"/>
    <property type="match status" value="1"/>
</dbReference>
<sequence length="393" mass="44387">MNKKQTKGIEIENPSKYMTLTYAISLTIIALLSGAVHLMLDQVIEQQSQTGKIVNISGQQRMLSQRAGLFALHHLQTGSHDARLVALEAIDKMLINQNFLLQHHKENQGSDFSAELNALYFSPPDNVQQNVVKFADTVRRVLNSSEDLKAANLTTQKQYIVDLAKTSLLDSLHSVVEQYEKESFEKVDELRFAQNVVFWIIIFTILIEAIFIFRPMVAKVSLFASKLQREANYDALSGIFNRRAFNLQSAQQFNKSRENDQPLSVLMCDVDFFKNVNDTYGHSTGDEVIKMVAQVMLENTRNSDLVARYGGEEFIALLPRTSKHEASIVAEKIRRSIESIEINIDNHQLRFTISIGISDLKSADSNIDNVILRADEALYNAKESGRNQVLMSA</sequence>
<dbReference type="InterPro" id="IPR043128">
    <property type="entry name" value="Rev_trsase/Diguanyl_cyclase"/>
</dbReference>
<organism evidence="6 7">
    <name type="scientific">Paraglaciecola chathamensis</name>
    <dbReference type="NCBI Taxonomy" id="368405"/>
    <lineage>
        <taxon>Bacteria</taxon>
        <taxon>Pseudomonadati</taxon>
        <taxon>Pseudomonadota</taxon>
        <taxon>Gammaproteobacteria</taxon>
        <taxon>Alteromonadales</taxon>
        <taxon>Alteromonadaceae</taxon>
        <taxon>Paraglaciecola</taxon>
    </lineage>
</organism>
<feature type="domain" description="GGDEF" evidence="5">
    <location>
        <begin position="261"/>
        <end position="393"/>
    </location>
</feature>
<dbReference type="AlphaFoldDB" id="A0A8H9ID52"/>
<feature type="transmembrane region" description="Helical" evidence="4">
    <location>
        <begin position="196"/>
        <end position="217"/>
    </location>
</feature>
<dbReference type="PANTHER" id="PTHR45138">
    <property type="entry name" value="REGULATORY COMPONENTS OF SENSORY TRANSDUCTION SYSTEM"/>
    <property type="match status" value="1"/>
</dbReference>
<dbReference type="SMART" id="SM00267">
    <property type="entry name" value="GGDEF"/>
    <property type="match status" value="1"/>
</dbReference>
<evidence type="ECO:0000256" key="4">
    <source>
        <dbReference type="SAM" id="Phobius"/>
    </source>
</evidence>
<name>A0A8H9ID52_9ALTE</name>
<comment type="caution">
    <text evidence="6">The sequence shown here is derived from an EMBL/GenBank/DDBJ whole genome shotgun (WGS) entry which is preliminary data.</text>
</comment>
<dbReference type="PANTHER" id="PTHR45138:SF9">
    <property type="entry name" value="DIGUANYLATE CYCLASE DGCM-RELATED"/>
    <property type="match status" value="1"/>
</dbReference>
<keyword evidence="4" id="KW-0472">Membrane</keyword>
<proteinExistence type="predicted"/>
<evidence type="ECO:0000256" key="1">
    <source>
        <dbReference type="ARBA" id="ARBA00001946"/>
    </source>
</evidence>
<dbReference type="EC" id="2.7.7.65" evidence="2"/>
<dbReference type="Proteomes" id="UP000622604">
    <property type="component" value="Unassembled WGS sequence"/>
</dbReference>
<comment type="catalytic activity">
    <reaction evidence="3">
        <text>2 GTP = 3',3'-c-di-GMP + 2 diphosphate</text>
        <dbReference type="Rhea" id="RHEA:24898"/>
        <dbReference type="ChEBI" id="CHEBI:33019"/>
        <dbReference type="ChEBI" id="CHEBI:37565"/>
        <dbReference type="ChEBI" id="CHEBI:58805"/>
        <dbReference type="EC" id="2.7.7.65"/>
    </reaction>
</comment>
<keyword evidence="4" id="KW-1133">Transmembrane helix</keyword>
<gene>
    <name evidence="6" type="ORF">GCM10011274_11660</name>
</gene>
<dbReference type="NCBIfam" id="TIGR00254">
    <property type="entry name" value="GGDEF"/>
    <property type="match status" value="1"/>
</dbReference>
<dbReference type="Gene3D" id="3.30.70.270">
    <property type="match status" value="1"/>
</dbReference>
<accession>A0A8H9ID52</accession>
<dbReference type="PROSITE" id="PS50887">
    <property type="entry name" value="GGDEF"/>
    <property type="match status" value="1"/>
</dbReference>